<dbReference type="Proteomes" id="UP001404845">
    <property type="component" value="Unassembled WGS sequence"/>
</dbReference>
<reference evidence="1 2" key="1">
    <citation type="journal article" date="2023" name="PLoS ONE">
        <title>Complete genome assembly of Hawai'i environmental nontuberculous mycobacteria reveals unexpected co-isolation with methylobacteria.</title>
        <authorList>
            <person name="Hendrix J."/>
            <person name="Epperson L.E."/>
            <person name="Tong E.I."/>
            <person name="Chan Y.L."/>
            <person name="Hasan N.A."/>
            <person name="Dawrs S.N."/>
            <person name="Norton G.J."/>
            <person name="Virdi R."/>
            <person name="Crooks J.L."/>
            <person name="Chan E.D."/>
            <person name="Honda J.R."/>
            <person name="Strong M."/>
        </authorList>
    </citation>
    <scope>NUCLEOTIDE SEQUENCE [LARGE SCALE GENOMIC DNA]</scope>
    <source>
        <strain evidence="1 2">NJH_HI01</strain>
    </source>
</reference>
<protein>
    <submittedName>
        <fullName evidence="1">Uncharacterized protein</fullName>
    </submittedName>
</protein>
<organism evidence="1 2">
    <name type="scientific">Methylorubrum rhodesianum</name>
    <dbReference type="NCBI Taxonomy" id="29427"/>
    <lineage>
        <taxon>Bacteria</taxon>
        <taxon>Pseudomonadati</taxon>
        <taxon>Pseudomonadota</taxon>
        <taxon>Alphaproteobacteria</taxon>
        <taxon>Hyphomicrobiales</taxon>
        <taxon>Methylobacteriaceae</taxon>
        <taxon>Methylorubrum</taxon>
    </lineage>
</organism>
<name>A0ABU9Z5S1_9HYPH</name>
<accession>A0ABU9Z5S1</accession>
<evidence type="ECO:0000313" key="2">
    <source>
        <dbReference type="Proteomes" id="UP001404845"/>
    </source>
</evidence>
<gene>
    <name evidence="1" type="ORF">PUR21_02795</name>
</gene>
<keyword evidence="2" id="KW-1185">Reference proteome</keyword>
<evidence type="ECO:0000313" key="1">
    <source>
        <dbReference type="EMBL" id="MEN3226604.1"/>
    </source>
</evidence>
<dbReference type="RefSeq" id="WP_017482643.1">
    <property type="nucleotide sequence ID" value="NZ_JACHOS010000001.1"/>
</dbReference>
<comment type="caution">
    <text evidence="1">The sequence shown here is derived from an EMBL/GenBank/DDBJ whole genome shotgun (WGS) entry which is preliminary data.</text>
</comment>
<proteinExistence type="predicted"/>
<dbReference type="EMBL" id="JAQYXL010000001">
    <property type="protein sequence ID" value="MEN3226604.1"/>
    <property type="molecule type" value="Genomic_DNA"/>
</dbReference>
<sequence length="64" mass="7151">MSDDDLPEQLSKTNIALAEWAARSASESDALIERFERMGYDVRDKSVDEVTEILKKPPTKPAQG</sequence>